<dbReference type="NCBIfam" id="TIGR00174">
    <property type="entry name" value="miaA"/>
    <property type="match status" value="1"/>
</dbReference>
<keyword evidence="6 10" id="KW-0547">Nucleotide-binding</keyword>
<dbReference type="GO" id="GO:0005524">
    <property type="term" value="F:ATP binding"/>
    <property type="evidence" value="ECO:0007669"/>
    <property type="project" value="UniProtKB-UniRule"/>
</dbReference>
<evidence type="ECO:0000256" key="13">
    <source>
        <dbReference type="RuleBase" id="RU003785"/>
    </source>
</evidence>
<keyword evidence="5 10" id="KW-0819">tRNA processing</keyword>
<comment type="function">
    <text evidence="2 10 12">Catalyzes the transfer of a dimethylallyl group onto the adenine at position 37 in tRNAs that read codons beginning with uridine, leading to the formation of N6-(dimethylallyl)adenosine (i(6)A).</text>
</comment>
<dbReference type="AlphaFoldDB" id="A0A1E3A1K4"/>
<organism evidence="14 15">
    <name type="scientific">Eisenbergiella tayi</name>
    <dbReference type="NCBI Taxonomy" id="1432052"/>
    <lineage>
        <taxon>Bacteria</taxon>
        <taxon>Bacillati</taxon>
        <taxon>Bacillota</taxon>
        <taxon>Clostridia</taxon>
        <taxon>Lachnospirales</taxon>
        <taxon>Lachnospiraceae</taxon>
        <taxon>Eisenbergiella</taxon>
    </lineage>
</organism>
<evidence type="ECO:0000256" key="3">
    <source>
        <dbReference type="ARBA" id="ARBA00005842"/>
    </source>
</evidence>
<accession>A0A1E3A1K4</accession>
<keyword evidence="7 10" id="KW-0067">ATP-binding</keyword>
<comment type="similarity">
    <text evidence="3 10 13">Belongs to the IPP transferase family.</text>
</comment>
<comment type="caution">
    <text evidence="14">The sequence shown here is derived from an EMBL/GenBank/DDBJ whole genome shotgun (WGS) entry which is preliminary data.</text>
</comment>
<dbReference type="Pfam" id="PF01715">
    <property type="entry name" value="IPPT"/>
    <property type="match status" value="1"/>
</dbReference>
<feature type="site" description="Interaction with substrate tRNA" evidence="10">
    <location>
        <position position="103"/>
    </location>
</feature>
<feature type="site" description="Interaction with substrate tRNA" evidence="10">
    <location>
        <position position="126"/>
    </location>
</feature>
<dbReference type="GO" id="GO:0006400">
    <property type="term" value="P:tRNA modification"/>
    <property type="evidence" value="ECO:0007669"/>
    <property type="project" value="TreeGrafter"/>
</dbReference>
<evidence type="ECO:0000256" key="5">
    <source>
        <dbReference type="ARBA" id="ARBA00022694"/>
    </source>
</evidence>
<evidence type="ECO:0000256" key="4">
    <source>
        <dbReference type="ARBA" id="ARBA00022679"/>
    </source>
</evidence>
<evidence type="ECO:0000313" key="14">
    <source>
        <dbReference type="EMBL" id="ODM02633.1"/>
    </source>
</evidence>
<keyword evidence="8 10" id="KW-0460">Magnesium</keyword>
<dbReference type="HAMAP" id="MF_00185">
    <property type="entry name" value="IPP_trans"/>
    <property type="match status" value="1"/>
</dbReference>
<evidence type="ECO:0000256" key="6">
    <source>
        <dbReference type="ARBA" id="ARBA00022741"/>
    </source>
</evidence>
<dbReference type="InterPro" id="IPR027417">
    <property type="entry name" value="P-loop_NTPase"/>
</dbReference>
<evidence type="ECO:0000256" key="2">
    <source>
        <dbReference type="ARBA" id="ARBA00003213"/>
    </source>
</evidence>
<keyword evidence="4 10" id="KW-0808">Transferase</keyword>
<protein>
    <recommendedName>
        <fullName evidence="10">tRNA dimethylallyltransferase</fullName>
        <ecNumber evidence="10">2.5.1.75</ecNumber>
    </recommendedName>
    <alternativeName>
        <fullName evidence="10">Dimethylallyl diphosphate:tRNA dimethylallyltransferase</fullName>
        <shortName evidence="10">DMAPP:tRNA dimethylallyltransferase</shortName>
        <shortName evidence="10">DMATase</shortName>
    </alternativeName>
    <alternativeName>
        <fullName evidence="10">Isopentenyl-diphosphate:tRNA isopentenyltransferase</fullName>
        <shortName evidence="10">IPP transferase</shortName>
        <shortName evidence="10">IPPT</shortName>
        <shortName evidence="10">IPTase</shortName>
    </alternativeName>
</protein>
<feature type="binding site" evidence="10">
    <location>
        <begin position="14"/>
        <end position="19"/>
    </location>
    <ligand>
        <name>substrate</name>
    </ligand>
</feature>
<comment type="caution">
    <text evidence="10">Lacks conserved residue(s) required for the propagation of feature annotation.</text>
</comment>
<evidence type="ECO:0000256" key="1">
    <source>
        <dbReference type="ARBA" id="ARBA00001946"/>
    </source>
</evidence>
<evidence type="ECO:0000313" key="15">
    <source>
        <dbReference type="Proteomes" id="UP000095003"/>
    </source>
</evidence>
<dbReference type="EC" id="2.5.1.75" evidence="10"/>
<evidence type="ECO:0000256" key="7">
    <source>
        <dbReference type="ARBA" id="ARBA00022840"/>
    </source>
</evidence>
<sequence length="318" mass="37271">MEEKEPLIILTGPTAVGKTDLSLKLAKRVDGEIISADSMQVYRQMDIGSAKIKSRDMQGIPHHLIDIMEPEEEFNVVTFQQLAKKAIADIRERGRIPIITGGTGFYIQSVLYDIDFTENPEDTTCREKLEQAADEKGPEYLHKMLAAVDKESAEQIHANNVKRVIRALEFYMQTGKKISQHNEQERKRQAAYNACYFVLDDKREAIYDRIDKRVDKMLQEGLVEEVKKLRERGCRRDMVSMQGLGYKEILGFLEDEYDLERAVYLIKRDTRHFAKRQLTWFRRERDVIWVEKPEFDSEEDILLFMLEKCREKQMPLKI</sequence>
<evidence type="ECO:0000256" key="12">
    <source>
        <dbReference type="RuleBase" id="RU003784"/>
    </source>
</evidence>
<dbReference type="RefSeq" id="WP_069159457.1">
    <property type="nucleotide sequence ID" value="NZ_DBFYTC010000261.1"/>
</dbReference>
<evidence type="ECO:0000256" key="10">
    <source>
        <dbReference type="HAMAP-Rule" id="MF_00185"/>
    </source>
</evidence>
<dbReference type="PANTHER" id="PTHR11088">
    <property type="entry name" value="TRNA DIMETHYLALLYLTRANSFERASE"/>
    <property type="match status" value="1"/>
</dbReference>
<dbReference type="PATRIC" id="fig|1432052.3.peg.6836"/>
<dbReference type="EMBL" id="MCGI01000009">
    <property type="protein sequence ID" value="ODM02633.1"/>
    <property type="molecule type" value="Genomic_DNA"/>
</dbReference>
<comment type="cofactor">
    <cofactor evidence="1 10">
        <name>Mg(2+)</name>
        <dbReference type="ChEBI" id="CHEBI:18420"/>
    </cofactor>
</comment>
<dbReference type="SUPFAM" id="SSF52540">
    <property type="entry name" value="P-loop containing nucleoside triphosphate hydrolases"/>
    <property type="match status" value="2"/>
</dbReference>
<reference evidence="14 15" key="1">
    <citation type="submission" date="2016-07" db="EMBL/GenBank/DDBJ databases">
        <title>Characterization of isolates of Eisenbergiella tayi derived from blood cultures, using whole genome sequencing.</title>
        <authorList>
            <person name="Burdz T."/>
            <person name="Wiebe D."/>
            <person name="Huynh C."/>
            <person name="Bernard K."/>
        </authorList>
    </citation>
    <scope>NUCLEOTIDE SEQUENCE [LARGE SCALE GENOMIC DNA]</scope>
    <source>
        <strain evidence="14 15">NML 120489</strain>
    </source>
</reference>
<dbReference type="InterPro" id="IPR018022">
    <property type="entry name" value="IPT"/>
</dbReference>
<dbReference type="FunFam" id="1.10.20.140:FF:000001">
    <property type="entry name" value="tRNA dimethylallyltransferase"/>
    <property type="match status" value="1"/>
</dbReference>
<dbReference type="Proteomes" id="UP000095003">
    <property type="component" value="Unassembled WGS sequence"/>
</dbReference>
<comment type="subunit">
    <text evidence="10">Monomer.</text>
</comment>
<dbReference type="InterPro" id="IPR039657">
    <property type="entry name" value="Dimethylallyltransferase"/>
</dbReference>
<evidence type="ECO:0000256" key="11">
    <source>
        <dbReference type="RuleBase" id="RU003783"/>
    </source>
</evidence>
<dbReference type="Gene3D" id="1.10.20.140">
    <property type="match status" value="1"/>
</dbReference>
<evidence type="ECO:0000256" key="8">
    <source>
        <dbReference type="ARBA" id="ARBA00022842"/>
    </source>
</evidence>
<proteinExistence type="inferred from homology"/>
<name>A0A1E3A1K4_9FIRM</name>
<feature type="region of interest" description="Interaction with substrate tRNA" evidence="10">
    <location>
        <begin position="37"/>
        <end position="40"/>
    </location>
</feature>
<feature type="binding site" evidence="10">
    <location>
        <begin position="12"/>
        <end position="19"/>
    </location>
    <ligand>
        <name>ATP</name>
        <dbReference type="ChEBI" id="CHEBI:30616"/>
    </ligand>
</feature>
<dbReference type="GeneID" id="93304169"/>
<comment type="catalytic activity">
    <reaction evidence="9 10 11">
        <text>adenosine(37) in tRNA + dimethylallyl diphosphate = N(6)-dimethylallyladenosine(37) in tRNA + diphosphate</text>
        <dbReference type="Rhea" id="RHEA:26482"/>
        <dbReference type="Rhea" id="RHEA-COMP:10162"/>
        <dbReference type="Rhea" id="RHEA-COMP:10375"/>
        <dbReference type="ChEBI" id="CHEBI:33019"/>
        <dbReference type="ChEBI" id="CHEBI:57623"/>
        <dbReference type="ChEBI" id="CHEBI:74411"/>
        <dbReference type="ChEBI" id="CHEBI:74415"/>
        <dbReference type="EC" id="2.5.1.75"/>
    </reaction>
</comment>
<dbReference type="GO" id="GO:0052381">
    <property type="term" value="F:tRNA dimethylallyltransferase activity"/>
    <property type="evidence" value="ECO:0007669"/>
    <property type="project" value="UniProtKB-UniRule"/>
</dbReference>
<evidence type="ECO:0000256" key="9">
    <source>
        <dbReference type="ARBA" id="ARBA00049563"/>
    </source>
</evidence>
<gene>
    <name evidence="10 14" type="primary">miaA</name>
    <name evidence="14" type="ORF">BEH84_06188</name>
</gene>
<dbReference type="Gene3D" id="3.40.50.300">
    <property type="entry name" value="P-loop containing nucleotide triphosphate hydrolases"/>
    <property type="match status" value="1"/>
</dbReference>
<dbReference type="PANTHER" id="PTHR11088:SF60">
    <property type="entry name" value="TRNA DIMETHYLALLYLTRANSFERASE"/>
    <property type="match status" value="1"/>
</dbReference>